<evidence type="ECO:0000313" key="2">
    <source>
        <dbReference type="EMBL" id="GIM28615.1"/>
    </source>
</evidence>
<dbReference type="PANTHER" id="PTHR43130">
    <property type="entry name" value="ARAC-FAMILY TRANSCRIPTIONAL REGULATOR"/>
    <property type="match status" value="1"/>
</dbReference>
<reference evidence="2" key="1">
    <citation type="submission" date="2021-03" db="EMBL/GenBank/DDBJ databases">
        <title>Taxonomic study of Clostridium polyendosporum from meadow-gley soil under rice.</title>
        <authorList>
            <person name="Kobayashi H."/>
            <person name="Tanizawa Y."/>
            <person name="Yagura M."/>
        </authorList>
    </citation>
    <scope>NUCLEOTIDE SEQUENCE</scope>
    <source>
        <strain evidence="2">JCM 30710</strain>
    </source>
</reference>
<dbReference type="InterPro" id="IPR000182">
    <property type="entry name" value="GNAT_dom"/>
</dbReference>
<evidence type="ECO:0000259" key="1">
    <source>
        <dbReference type="PROSITE" id="PS51186"/>
    </source>
</evidence>
<sequence>MSHKGLYRRDGKLVYIKQPEFEELHYVRELWADYETMKDVGGIFNFSKEKWELFYKKMVSPTDGKNFYCLVYSKENLPVGEVSFHGYDSATKIARFNLRISSVHRSKGYGAEATRLMLEYFFYEFGGMIMMDTVSNTKRQNPLLNLGFEIVRRHNNYITYKLTKERFINNEHEHGEKRKVAFLLYEGVDLLSFAGVLETFSITNNMFGDHLFDLCTIGEKKGKVKTSSGVGVNIDYSFKEVLKINILIIPGGKAINWLFSNQELCKFIKNSYESCEIILGIDSGILLLGRCGILDNINTVIHERYIKELKEIHPKAKLIRNNIVDNGRVMLSANMINSIDLSLNVIKRLLGEEKALQVVKFLENRK</sequence>
<dbReference type="Gene3D" id="3.40.50.880">
    <property type="match status" value="1"/>
</dbReference>
<comment type="caution">
    <text evidence="2">The sequence shown here is derived from an EMBL/GenBank/DDBJ whole genome shotgun (WGS) entry which is preliminary data.</text>
</comment>
<dbReference type="SUPFAM" id="SSF55729">
    <property type="entry name" value="Acyl-CoA N-acyltransferases (Nat)"/>
    <property type="match status" value="1"/>
</dbReference>
<dbReference type="InterPro" id="IPR052158">
    <property type="entry name" value="INH-QAR"/>
</dbReference>
<dbReference type="Proteomes" id="UP000679179">
    <property type="component" value="Unassembled WGS sequence"/>
</dbReference>
<dbReference type="Pfam" id="PF01965">
    <property type="entry name" value="DJ-1_PfpI"/>
    <property type="match status" value="1"/>
</dbReference>
<dbReference type="SUPFAM" id="SSF52317">
    <property type="entry name" value="Class I glutamine amidotransferase-like"/>
    <property type="match status" value="1"/>
</dbReference>
<dbReference type="InterPro" id="IPR002818">
    <property type="entry name" value="DJ-1/PfpI"/>
</dbReference>
<dbReference type="RefSeq" id="WP_212903341.1">
    <property type="nucleotide sequence ID" value="NZ_BOPZ01000008.1"/>
</dbReference>
<feature type="domain" description="N-acetyltransferase" evidence="1">
    <location>
        <begin position="14"/>
        <end position="165"/>
    </location>
</feature>
<gene>
    <name evidence="2" type="ORF">CPJCM30710_12810</name>
</gene>
<dbReference type="InterPro" id="IPR016181">
    <property type="entry name" value="Acyl_CoA_acyltransferase"/>
</dbReference>
<dbReference type="InterPro" id="IPR029062">
    <property type="entry name" value="Class_I_gatase-like"/>
</dbReference>
<accession>A0A919RZZ1</accession>
<name>A0A919RZZ1_9CLOT</name>
<keyword evidence="3" id="KW-1185">Reference proteome</keyword>
<dbReference type="AlphaFoldDB" id="A0A919RZZ1"/>
<dbReference type="EMBL" id="BOPZ01000008">
    <property type="protein sequence ID" value="GIM28615.1"/>
    <property type="molecule type" value="Genomic_DNA"/>
</dbReference>
<dbReference type="Pfam" id="PF13302">
    <property type="entry name" value="Acetyltransf_3"/>
    <property type="match status" value="1"/>
</dbReference>
<dbReference type="Gene3D" id="3.40.630.30">
    <property type="match status" value="1"/>
</dbReference>
<dbReference type="PROSITE" id="PS51186">
    <property type="entry name" value="GNAT"/>
    <property type="match status" value="1"/>
</dbReference>
<organism evidence="2 3">
    <name type="scientific">Clostridium polyendosporum</name>
    <dbReference type="NCBI Taxonomy" id="69208"/>
    <lineage>
        <taxon>Bacteria</taxon>
        <taxon>Bacillati</taxon>
        <taxon>Bacillota</taxon>
        <taxon>Clostridia</taxon>
        <taxon>Eubacteriales</taxon>
        <taxon>Clostridiaceae</taxon>
        <taxon>Clostridium</taxon>
    </lineage>
</organism>
<protein>
    <recommendedName>
        <fullName evidence="1">N-acetyltransferase domain-containing protein</fullName>
    </recommendedName>
</protein>
<dbReference type="PANTHER" id="PTHR43130:SF3">
    <property type="entry name" value="HTH-TYPE TRANSCRIPTIONAL REGULATOR RV1931C"/>
    <property type="match status" value="1"/>
</dbReference>
<proteinExistence type="predicted"/>
<evidence type="ECO:0000313" key="3">
    <source>
        <dbReference type="Proteomes" id="UP000679179"/>
    </source>
</evidence>
<dbReference type="GO" id="GO:0016747">
    <property type="term" value="F:acyltransferase activity, transferring groups other than amino-acyl groups"/>
    <property type="evidence" value="ECO:0007669"/>
    <property type="project" value="InterPro"/>
</dbReference>